<dbReference type="HOGENOM" id="CLU_3203158_0_0_10"/>
<evidence type="ECO:0000313" key="5">
    <source>
        <dbReference type="Proteomes" id="UP000000852"/>
    </source>
</evidence>
<dbReference type="AlphaFoldDB" id="C6Y0C0"/>
<proteinExistence type="inferred from homology"/>
<dbReference type="eggNOG" id="COG0071">
    <property type="taxonomic scope" value="Bacteria"/>
</dbReference>
<name>C6Y0C0_PEDHD</name>
<dbReference type="SUPFAM" id="SSF49764">
    <property type="entry name" value="HSP20-like chaperones"/>
    <property type="match status" value="1"/>
</dbReference>
<dbReference type="Gene3D" id="2.60.40.790">
    <property type="match status" value="1"/>
</dbReference>
<dbReference type="Proteomes" id="UP000000852">
    <property type="component" value="Chromosome"/>
</dbReference>
<dbReference type="InterPro" id="IPR002068">
    <property type="entry name" value="A-crystallin/Hsp20_dom"/>
</dbReference>
<accession>C6Y0C0</accession>
<evidence type="ECO:0000256" key="1">
    <source>
        <dbReference type="PROSITE-ProRule" id="PRU00285"/>
    </source>
</evidence>
<keyword evidence="5" id="KW-1185">Reference proteome</keyword>
<dbReference type="RefSeq" id="WP_015808443.1">
    <property type="nucleotide sequence ID" value="NC_013061.1"/>
</dbReference>
<feature type="domain" description="SHSP" evidence="3">
    <location>
        <begin position="1"/>
        <end position="45"/>
    </location>
</feature>
<dbReference type="PROSITE" id="PS01031">
    <property type="entry name" value="SHSP"/>
    <property type="match status" value="1"/>
</dbReference>
<protein>
    <recommendedName>
        <fullName evidence="3">SHSP domain-containing protein</fullName>
    </recommendedName>
</protein>
<sequence length="45" mass="5217">MKYSYRSFTFPESSDVNGIEAKYLDGVLYLDIPKYDGAKHISRKI</sequence>
<organism evidence="4 5">
    <name type="scientific">Pedobacter heparinus (strain ATCC 13125 / DSM 2366 / CIP 104194 / JCM 7457 / NBRC 12017 / NCIMB 9290 / NRRL B-14731 / HIM 762-3)</name>
    <dbReference type="NCBI Taxonomy" id="485917"/>
    <lineage>
        <taxon>Bacteria</taxon>
        <taxon>Pseudomonadati</taxon>
        <taxon>Bacteroidota</taxon>
        <taxon>Sphingobacteriia</taxon>
        <taxon>Sphingobacteriales</taxon>
        <taxon>Sphingobacteriaceae</taxon>
        <taxon>Pedobacter</taxon>
    </lineage>
</organism>
<dbReference type="OrthoDB" id="9814487at2"/>
<gene>
    <name evidence="4" type="ordered locus">Phep_2629</name>
</gene>
<evidence type="ECO:0000256" key="2">
    <source>
        <dbReference type="RuleBase" id="RU003616"/>
    </source>
</evidence>
<comment type="similarity">
    <text evidence="1 2">Belongs to the small heat shock protein (HSP20) family.</text>
</comment>
<dbReference type="Pfam" id="PF00011">
    <property type="entry name" value="HSP20"/>
    <property type="match status" value="1"/>
</dbReference>
<reference evidence="4 5" key="1">
    <citation type="journal article" date="2009" name="Stand. Genomic Sci.">
        <title>Complete genome sequence of Pedobacter heparinus type strain (HIM 762-3).</title>
        <authorList>
            <person name="Han C."/>
            <person name="Spring S."/>
            <person name="Lapidus A."/>
            <person name="Del Rio T.G."/>
            <person name="Tice H."/>
            <person name="Copeland A."/>
            <person name="Cheng J.F."/>
            <person name="Lucas S."/>
            <person name="Chen F."/>
            <person name="Nolan M."/>
            <person name="Bruce D."/>
            <person name="Goodwin L."/>
            <person name="Pitluck S."/>
            <person name="Ivanova N."/>
            <person name="Mavromatis K."/>
            <person name="Mikhailova N."/>
            <person name="Pati A."/>
            <person name="Chen A."/>
            <person name="Palaniappan K."/>
            <person name="Land M."/>
            <person name="Hauser L."/>
            <person name="Chang Y.J."/>
            <person name="Jeffries C.C."/>
            <person name="Saunders E."/>
            <person name="Chertkov O."/>
            <person name="Brettin T."/>
            <person name="Goker M."/>
            <person name="Rohde M."/>
            <person name="Bristow J."/>
            <person name="Eisen J.A."/>
            <person name="Markowitz V."/>
            <person name="Hugenholtz P."/>
            <person name="Kyrpides N.C."/>
            <person name="Klenk H.P."/>
            <person name="Detter J.C."/>
        </authorList>
    </citation>
    <scope>NUCLEOTIDE SEQUENCE [LARGE SCALE GENOMIC DNA]</scope>
    <source>
        <strain evidence="5">ATCC 13125 / DSM 2366 / CIP 104194 / JCM 7457 / NBRC 12017 / NCIMB 9290 / NRRL B-14731 / HIM 762-3</strain>
    </source>
</reference>
<dbReference type="CDD" id="cd06464">
    <property type="entry name" value="ACD_sHsps-like"/>
    <property type="match status" value="1"/>
</dbReference>
<evidence type="ECO:0000259" key="3">
    <source>
        <dbReference type="PROSITE" id="PS01031"/>
    </source>
</evidence>
<evidence type="ECO:0000313" key="4">
    <source>
        <dbReference type="EMBL" id="ACU04832.1"/>
    </source>
</evidence>
<dbReference type="EMBL" id="CP001681">
    <property type="protein sequence ID" value="ACU04832.1"/>
    <property type="molecule type" value="Genomic_DNA"/>
</dbReference>
<dbReference type="InterPro" id="IPR008978">
    <property type="entry name" value="HSP20-like_chaperone"/>
</dbReference>
<dbReference type="KEGG" id="phe:Phep_2629"/>
<dbReference type="STRING" id="485917.Phep_2629"/>